<dbReference type="Pfam" id="PF25198">
    <property type="entry name" value="Spore_GerAC_N"/>
    <property type="match status" value="1"/>
</dbReference>
<gene>
    <name evidence="10" type="ORF">B9T62_12930</name>
</gene>
<accession>A0A2Z2K8F8</accession>
<comment type="similarity">
    <text evidence="2">Belongs to the GerABKC lipoprotein family.</text>
</comment>
<evidence type="ECO:0000256" key="3">
    <source>
        <dbReference type="ARBA" id="ARBA00022544"/>
    </source>
</evidence>
<dbReference type="GO" id="GO:0009847">
    <property type="term" value="P:spore germination"/>
    <property type="evidence" value="ECO:0007669"/>
    <property type="project" value="InterPro"/>
</dbReference>
<evidence type="ECO:0000256" key="4">
    <source>
        <dbReference type="ARBA" id="ARBA00022729"/>
    </source>
</evidence>
<dbReference type="Pfam" id="PF05504">
    <property type="entry name" value="Spore_GerAC"/>
    <property type="match status" value="1"/>
</dbReference>
<name>A0A2Z2K8F8_9BACL</name>
<comment type="subcellular location">
    <subcellularLocation>
        <location evidence="1">Membrane</location>
        <topology evidence="1">Lipid-anchor</topology>
    </subcellularLocation>
</comment>
<evidence type="ECO:0000256" key="2">
    <source>
        <dbReference type="ARBA" id="ARBA00007886"/>
    </source>
</evidence>
<feature type="domain" description="Spore germination protein N-terminal" evidence="9">
    <location>
        <begin position="28"/>
        <end position="203"/>
    </location>
</feature>
<keyword evidence="6" id="KW-0564">Palmitate</keyword>
<dbReference type="AlphaFoldDB" id="A0A2Z2K8F8"/>
<dbReference type="RefSeq" id="WP_087915603.1">
    <property type="nucleotide sequence ID" value="NZ_CP021780.1"/>
</dbReference>
<dbReference type="PANTHER" id="PTHR35789:SF1">
    <property type="entry name" value="SPORE GERMINATION PROTEIN B3"/>
    <property type="match status" value="1"/>
</dbReference>
<dbReference type="InterPro" id="IPR057336">
    <property type="entry name" value="GerAC_N"/>
</dbReference>
<keyword evidence="3" id="KW-0309">Germination</keyword>
<dbReference type="OrthoDB" id="9816067at2"/>
<dbReference type="PANTHER" id="PTHR35789">
    <property type="entry name" value="SPORE GERMINATION PROTEIN B3"/>
    <property type="match status" value="1"/>
</dbReference>
<dbReference type="InterPro" id="IPR046953">
    <property type="entry name" value="Spore_GerAC-like_C"/>
</dbReference>
<evidence type="ECO:0000256" key="6">
    <source>
        <dbReference type="ARBA" id="ARBA00023139"/>
    </source>
</evidence>
<dbReference type="KEGG" id="pdh:B9T62_12930"/>
<keyword evidence="5" id="KW-0472">Membrane</keyword>
<dbReference type="PROSITE" id="PS51257">
    <property type="entry name" value="PROKAR_LIPOPROTEIN"/>
    <property type="match status" value="1"/>
</dbReference>
<dbReference type="NCBIfam" id="TIGR02887">
    <property type="entry name" value="spore_ger_x_C"/>
    <property type="match status" value="1"/>
</dbReference>
<dbReference type="Gene3D" id="6.20.190.10">
    <property type="entry name" value="Nutrient germinant receptor protein C, domain 1"/>
    <property type="match status" value="1"/>
</dbReference>
<organism evidence="10 11">
    <name type="scientific">Paenibacillus donghaensis</name>
    <dbReference type="NCBI Taxonomy" id="414771"/>
    <lineage>
        <taxon>Bacteria</taxon>
        <taxon>Bacillati</taxon>
        <taxon>Bacillota</taxon>
        <taxon>Bacilli</taxon>
        <taxon>Bacillales</taxon>
        <taxon>Paenibacillaceae</taxon>
        <taxon>Paenibacillus</taxon>
    </lineage>
</organism>
<dbReference type="InterPro" id="IPR038501">
    <property type="entry name" value="Spore_GerAC_C_sf"/>
</dbReference>
<proteinExistence type="inferred from homology"/>
<protein>
    <submittedName>
        <fullName evidence="10">Spore gernimation protein GerC</fullName>
    </submittedName>
</protein>
<evidence type="ECO:0000256" key="1">
    <source>
        <dbReference type="ARBA" id="ARBA00004635"/>
    </source>
</evidence>
<evidence type="ECO:0000313" key="10">
    <source>
        <dbReference type="EMBL" id="ASA21594.1"/>
    </source>
</evidence>
<dbReference type="EMBL" id="CP021780">
    <property type="protein sequence ID" value="ASA21594.1"/>
    <property type="molecule type" value="Genomic_DNA"/>
</dbReference>
<evidence type="ECO:0000313" key="11">
    <source>
        <dbReference type="Proteomes" id="UP000249890"/>
    </source>
</evidence>
<evidence type="ECO:0000256" key="5">
    <source>
        <dbReference type="ARBA" id="ARBA00023136"/>
    </source>
</evidence>
<keyword evidence="4" id="KW-0732">Signal</keyword>
<evidence type="ECO:0000259" key="8">
    <source>
        <dbReference type="Pfam" id="PF05504"/>
    </source>
</evidence>
<evidence type="ECO:0000259" key="9">
    <source>
        <dbReference type="Pfam" id="PF25198"/>
    </source>
</evidence>
<reference evidence="10 11" key="1">
    <citation type="submission" date="2017-06" db="EMBL/GenBank/DDBJ databases">
        <title>Complete genome sequence of Paenibacillus donghaensis KCTC 13049T isolated from East Sea sediment, South Korea.</title>
        <authorList>
            <person name="Jung B.K."/>
            <person name="Hong S.-J."/>
            <person name="Shin J.-H."/>
        </authorList>
    </citation>
    <scope>NUCLEOTIDE SEQUENCE [LARGE SCALE GENOMIC DNA]</scope>
    <source>
        <strain evidence="10 11">KCTC 13049</strain>
    </source>
</reference>
<dbReference type="InterPro" id="IPR008844">
    <property type="entry name" value="Spore_GerAC-like"/>
</dbReference>
<dbReference type="Proteomes" id="UP000249890">
    <property type="component" value="Chromosome"/>
</dbReference>
<keyword evidence="7" id="KW-0449">Lipoprotein</keyword>
<dbReference type="GO" id="GO:0016020">
    <property type="term" value="C:membrane"/>
    <property type="evidence" value="ECO:0007669"/>
    <property type="project" value="UniProtKB-SubCell"/>
</dbReference>
<feature type="domain" description="Spore germination GerAC-like C-terminal" evidence="8">
    <location>
        <begin position="230"/>
        <end position="394"/>
    </location>
</feature>
<keyword evidence="11" id="KW-1185">Reference proteome</keyword>
<dbReference type="Gene3D" id="3.30.300.210">
    <property type="entry name" value="Nutrient germinant receptor protein C, domain 3"/>
    <property type="match status" value="1"/>
</dbReference>
<evidence type="ECO:0000256" key="7">
    <source>
        <dbReference type="ARBA" id="ARBA00023288"/>
    </source>
</evidence>
<sequence length="406" mass="45291">MSPKNIKVLFRLLLALTVPMLLSGCWERRELNELAFVLGMGLDKTESGYRVSLQVVIPSSISSQTVGGTGGGVPVVVTAFNVPTIYEAQRSYNLVNSRQCYYGHIRILVIGEELARSGLSETLDVLKRSREPRNDYYAMVAKDSTAEDVLKVLTPLNKLPANKLFESLDQSYKITAKTVAVSLNSFVDDLLYEGINPVLTGVELSGSASEGEKKSNVEVSTPKAIIHFSNVAVFKKDRMVGWLNKNETIGYNYVTNKVVKTSGPVEGDDGRPIVIEVLQTSTKRKVKIIDGEPHIYIHVKAVCNVEEVQSKDNLEAERVITQLERKSEERIVLRMKTAVEQINEQYNVDIMGFGQSIYRASPKTWARLQQKKGDNYLKSLPIHYKASVSINRIGVTDKSFIDDIKE</sequence>